<sequence length="93" mass="10327">MALARFEEWKERIITYVGGGSISLYNEKVLAKAQETAEAVASSGQSVERLISTAGLVLIASRLAFEIFVFFDQRKLKKEQQKDGCKATDRAGR</sequence>
<evidence type="ECO:0000313" key="1">
    <source>
        <dbReference type="EMBL" id="ANQ12400.1"/>
    </source>
</evidence>
<keyword evidence="2" id="KW-1185">Reference proteome</keyword>
<dbReference type="KEGG" id="vna:PN96_06990"/>
<organism evidence="1 2">
    <name type="scientific">Vibrio natriegens NBRC 15636 = ATCC 14048 = DSM 759</name>
    <dbReference type="NCBI Taxonomy" id="1219067"/>
    <lineage>
        <taxon>Bacteria</taxon>
        <taxon>Pseudomonadati</taxon>
        <taxon>Pseudomonadota</taxon>
        <taxon>Gammaproteobacteria</taxon>
        <taxon>Vibrionales</taxon>
        <taxon>Vibrionaceae</taxon>
        <taxon>Vibrio</taxon>
    </lineage>
</organism>
<protein>
    <submittedName>
        <fullName evidence="1">Uncharacterized protein</fullName>
    </submittedName>
</protein>
<dbReference type="RefSeq" id="WP_020333072.1">
    <property type="nucleotide sequence ID" value="NZ_ATFJ01000002.1"/>
</dbReference>
<evidence type="ECO:0000313" key="2">
    <source>
        <dbReference type="Proteomes" id="UP000092741"/>
    </source>
</evidence>
<dbReference type="EMBL" id="CP016345">
    <property type="protein sequence ID" value="ANQ12400.1"/>
    <property type="molecule type" value="Genomic_DNA"/>
</dbReference>
<dbReference type="AlphaFoldDB" id="A0AAN0Y324"/>
<dbReference type="Proteomes" id="UP000092741">
    <property type="component" value="Chromosome 1"/>
</dbReference>
<name>A0AAN0Y324_VIBNA</name>
<reference evidence="1 2" key="1">
    <citation type="submission" date="2016-07" db="EMBL/GenBank/DDBJ databases">
        <title>Developing Vibrio natriegens as a novel, fast-growing host for biotechnology.</title>
        <authorList>
            <person name="Weinstock M.T."/>
            <person name="Hesek E.D."/>
            <person name="Wilson C.M."/>
            <person name="Gibson D.G."/>
        </authorList>
    </citation>
    <scope>NUCLEOTIDE SEQUENCE [LARGE SCALE GENOMIC DNA]</scope>
    <source>
        <strain evidence="1 2">ATCC 14048</strain>
    </source>
</reference>
<gene>
    <name evidence="1" type="ORF">BA890_06360</name>
</gene>
<accession>A0AAN0Y324</accession>
<dbReference type="GeneID" id="70912534"/>
<proteinExistence type="predicted"/>